<gene>
    <name evidence="1" type="ORF">SLEP1_g57714</name>
</gene>
<comment type="caution">
    <text evidence="1">The sequence shown here is derived from an EMBL/GenBank/DDBJ whole genome shotgun (WGS) entry which is preliminary data.</text>
</comment>
<name>A0AAV5MM05_9ROSI</name>
<keyword evidence="2" id="KW-1185">Reference proteome</keyword>
<protein>
    <submittedName>
        <fullName evidence="1">Uncharacterized protein</fullName>
    </submittedName>
</protein>
<dbReference type="EMBL" id="BPVZ01000426">
    <property type="protein sequence ID" value="GKV51036.1"/>
    <property type="molecule type" value="Genomic_DNA"/>
</dbReference>
<organism evidence="1 2">
    <name type="scientific">Rubroshorea leprosula</name>
    <dbReference type="NCBI Taxonomy" id="152421"/>
    <lineage>
        <taxon>Eukaryota</taxon>
        <taxon>Viridiplantae</taxon>
        <taxon>Streptophyta</taxon>
        <taxon>Embryophyta</taxon>
        <taxon>Tracheophyta</taxon>
        <taxon>Spermatophyta</taxon>
        <taxon>Magnoliopsida</taxon>
        <taxon>eudicotyledons</taxon>
        <taxon>Gunneridae</taxon>
        <taxon>Pentapetalae</taxon>
        <taxon>rosids</taxon>
        <taxon>malvids</taxon>
        <taxon>Malvales</taxon>
        <taxon>Dipterocarpaceae</taxon>
        <taxon>Rubroshorea</taxon>
    </lineage>
</organism>
<dbReference type="AlphaFoldDB" id="A0AAV5MM05"/>
<proteinExistence type="predicted"/>
<evidence type="ECO:0000313" key="2">
    <source>
        <dbReference type="Proteomes" id="UP001054252"/>
    </source>
</evidence>
<dbReference type="Proteomes" id="UP001054252">
    <property type="component" value="Unassembled WGS sequence"/>
</dbReference>
<reference evidence="1 2" key="1">
    <citation type="journal article" date="2021" name="Commun. Biol.">
        <title>The genome of Shorea leprosula (Dipterocarpaceae) highlights the ecological relevance of drought in aseasonal tropical rainforests.</title>
        <authorList>
            <person name="Ng K.K.S."/>
            <person name="Kobayashi M.J."/>
            <person name="Fawcett J.A."/>
            <person name="Hatakeyama M."/>
            <person name="Paape T."/>
            <person name="Ng C.H."/>
            <person name="Ang C.C."/>
            <person name="Tnah L.H."/>
            <person name="Lee C.T."/>
            <person name="Nishiyama T."/>
            <person name="Sese J."/>
            <person name="O'Brien M.J."/>
            <person name="Copetti D."/>
            <person name="Mohd Noor M.I."/>
            <person name="Ong R.C."/>
            <person name="Putra M."/>
            <person name="Sireger I.Z."/>
            <person name="Indrioko S."/>
            <person name="Kosugi Y."/>
            <person name="Izuno A."/>
            <person name="Isagi Y."/>
            <person name="Lee S.L."/>
            <person name="Shimizu K.K."/>
        </authorList>
    </citation>
    <scope>NUCLEOTIDE SEQUENCE [LARGE SCALE GENOMIC DNA]</scope>
    <source>
        <strain evidence="1">214</strain>
    </source>
</reference>
<accession>A0AAV5MM05</accession>
<sequence length="49" mass="5523">MRVSCNSNRKVSRGVMVLLDVNSDLVSNSSWYTISTLYEIPNLIGDLDF</sequence>
<evidence type="ECO:0000313" key="1">
    <source>
        <dbReference type="EMBL" id="GKV51036.1"/>
    </source>
</evidence>